<proteinExistence type="predicted"/>
<protein>
    <recommendedName>
        <fullName evidence="3">Glycosyl transferase family 2</fullName>
    </recommendedName>
</protein>
<dbReference type="SUPFAM" id="SSF53448">
    <property type="entry name" value="Nucleotide-diphospho-sugar transferases"/>
    <property type="match status" value="1"/>
</dbReference>
<dbReference type="RefSeq" id="WP_183587508.1">
    <property type="nucleotide sequence ID" value="NZ_JACHCA010000005.1"/>
</dbReference>
<dbReference type="InterPro" id="IPR029044">
    <property type="entry name" value="Nucleotide-diphossugar_trans"/>
</dbReference>
<dbReference type="AlphaFoldDB" id="A0A841JBB1"/>
<reference evidence="1 2" key="1">
    <citation type="submission" date="2020-08" db="EMBL/GenBank/DDBJ databases">
        <title>Genomic Encyclopedia of Type Strains, Phase IV (KMG-V): Genome sequencing to study the core and pangenomes of soil and plant-associated prokaryotes.</title>
        <authorList>
            <person name="Whitman W."/>
        </authorList>
    </citation>
    <scope>NUCLEOTIDE SEQUENCE [LARGE SCALE GENOMIC DNA]</scope>
    <source>
        <strain evidence="1 2">MP601</strain>
    </source>
</reference>
<evidence type="ECO:0008006" key="3">
    <source>
        <dbReference type="Google" id="ProtNLM"/>
    </source>
</evidence>
<accession>A0A841JBB1</accession>
<name>A0A841JBB1_9SPHI</name>
<evidence type="ECO:0000313" key="1">
    <source>
        <dbReference type="EMBL" id="MBB6128177.1"/>
    </source>
</evidence>
<organism evidence="1 2">
    <name type="scientific">Mucilaginibacter lappiensis</name>
    <dbReference type="NCBI Taxonomy" id="354630"/>
    <lineage>
        <taxon>Bacteria</taxon>
        <taxon>Pseudomonadati</taxon>
        <taxon>Bacteroidota</taxon>
        <taxon>Sphingobacteriia</taxon>
        <taxon>Sphingobacteriales</taxon>
        <taxon>Sphingobacteriaceae</taxon>
        <taxon>Mucilaginibacter</taxon>
    </lineage>
</organism>
<sequence>MDLIPIVLFVFNRPLHTQKTLEALSKNYLANESRLYIYADGPKENATESQIEQIEETRRIIRSADWCKEVIIIESDVNNGLANSIVKGVTEVVNKHGKVIVLEDDLITSNGFLQYMNDALNLYEHDKEVMHISGYIYPATALDKTEQTFFLNILSCWGWGTWQRAWKHYNHDIDTHLNTFKSKESIKRFDIYGNANYYVQLTDNKSGKLYSWAVRWYASWLSAGGFSLFPANSLVANDGFDGSGENCGVDEGFNTELAANVQVIKQPIAENLYNRKRIDKFYAKKEATLKRFLINTTMKMGIFDHLKKIKDAIK</sequence>
<gene>
    <name evidence="1" type="ORF">HDF22_002290</name>
</gene>
<dbReference type="Proteomes" id="UP000548326">
    <property type="component" value="Unassembled WGS sequence"/>
</dbReference>
<dbReference type="EMBL" id="JACHCA010000005">
    <property type="protein sequence ID" value="MBB6128177.1"/>
    <property type="molecule type" value="Genomic_DNA"/>
</dbReference>
<evidence type="ECO:0000313" key="2">
    <source>
        <dbReference type="Proteomes" id="UP000548326"/>
    </source>
</evidence>
<dbReference type="Gene3D" id="3.90.550.10">
    <property type="entry name" value="Spore Coat Polysaccharide Biosynthesis Protein SpsA, Chain A"/>
    <property type="match status" value="1"/>
</dbReference>
<comment type="caution">
    <text evidence="1">The sequence shown here is derived from an EMBL/GenBank/DDBJ whole genome shotgun (WGS) entry which is preliminary data.</text>
</comment>